<reference evidence="3 4" key="1">
    <citation type="journal article" date="2013" name="Curr. Biol.">
        <title>The Genome of the Foraminiferan Reticulomyxa filosa.</title>
        <authorList>
            <person name="Glockner G."/>
            <person name="Hulsmann N."/>
            <person name="Schleicher M."/>
            <person name="Noegel A.A."/>
            <person name="Eichinger L."/>
            <person name="Gallinger C."/>
            <person name="Pawlowski J."/>
            <person name="Sierra R."/>
            <person name="Euteneuer U."/>
            <person name="Pillet L."/>
            <person name="Moustafa A."/>
            <person name="Platzer M."/>
            <person name="Groth M."/>
            <person name="Szafranski K."/>
            <person name="Schliwa M."/>
        </authorList>
    </citation>
    <scope>NUCLEOTIDE SEQUENCE [LARGE SCALE GENOMIC DNA]</scope>
</reference>
<keyword evidence="1" id="KW-1133">Transmembrane helix</keyword>
<dbReference type="PANTHER" id="PTHR23355:SF9">
    <property type="entry name" value="DIS3-LIKE EXONUCLEASE 2"/>
    <property type="match status" value="1"/>
</dbReference>
<dbReference type="AlphaFoldDB" id="X6P353"/>
<keyword evidence="4" id="KW-1185">Reference proteome</keyword>
<feature type="domain" description="RNB" evidence="2">
    <location>
        <begin position="200"/>
        <end position="262"/>
    </location>
</feature>
<dbReference type="InterPro" id="IPR001900">
    <property type="entry name" value="RNase_II/R"/>
</dbReference>
<evidence type="ECO:0000313" key="4">
    <source>
        <dbReference type="Proteomes" id="UP000023152"/>
    </source>
</evidence>
<keyword evidence="1" id="KW-0472">Membrane</keyword>
<sequence length="262" mass="31256">MIIIQPTLKKIFLVSSVNTPTGIPFKFCICWCKTCHWQIFFYFDKLFRKRNFSTKEELLFWFFFFDDMPAEFTKDLWLLLKKQYEQKFIFFLRINFHIAHGQVMLKNNLKLFGQKPPGACSQCGDIKFLSDPFFFLCHCYFLFFYCQTFCFFAKFFRTFAYFFKFVNKKEQLLICYVSKSKDPISLLQEGKPKMLYFESRKDLRKSRIFTIDPTNSKDFDDALSTETIDTNKHRIGVHIADVSHFVRPGTLVDAEARNRATS</sequence>
<dbReference type="GO" id="GO:0006402">
    <property type="term" value="P:mRNA catabolic process"/>
    <property type="evidence" value="ECO:0007669"/>
    <property type="project" value="TreeGrafter"/>
</dbReference>
<dbReference type="PANTHER" id="PTHR23355">
    <property type="entry name" value="RIBONUCLEASE"/>
    <property type="match status" value="1"/>
</dbReference>
<dbReference type="GO" id="GO:0000175">
    <property type="term" value="F:3'-5'-RNA exonuclease activity"/>
    <property type="evidence" value="ECO:0007669"/>
    <property type="project" value="TreeGrafter"/>
</dbReference>
<gene>
    <name evidence="3" type="ORF">RFI_04560</name>
</gene>
<dbReference type="GO" id="GO:0000932">
    <property type="term" value="C:P-body"/>
    <property type="evidence" value="ECO:0007669"/>
    <property type="project" value="TreeGrafter"/>
</dbReference>
<dbReference type="InterPro" id="IPR050180">
    <property type="entry name" value="RNR_Ribonuclease"/>
</dbReference>
<feature type="transmembrane region" description="Helical" evidence="1">
    <location>
        <begin position="133"/>
        <end position="156"/>
    </location>
</feature>
<dbReference type="Pfam" id="PF00773">
    <property type="entry name" value="RNB"/>
    <property type="match status" value="1"/>
</dbReference>
<feature type="non-terminal residue" evidence="3">
    <location>
        <position position="262"/>
    </location>
</feature>
<name>X6P353_RETFI</name>
<protein>
    <submittedName>
        <fullName evidence="3">Ribonuclease R</fullName>
    </submittedName>
</protein>
<accession>X6P353</accession>
<evidence type="ECO:0000313" key="3">
    <source>
        <dbReference type="EMBL" id="ETO32558.1"/>
    </source>
</evidence>
<dbReference type="EMBL" id="ASPP01004097">
    <property type="protein sequence ID" value="ETO32558.1"/>
    <property type="molecule type" value="Genomic_DNA"/>
</dbReference>
<evidence type="ECO:0000256" key="1">
    <source>
        <dbReference type="SAM" id="Phobius"/>
    </source>
</evidence>
<dbReference type="InterPro" id="IPR012340">
    <property type="entry name" value="NA-bd_OB-fold"/>
</dbReference>
<organism evidence="3 4">
    <name type="scientific">Reticulomyxa filosa</name>
    <dbReference type="NCBI Taxonomy" id="46433"/>
    <lineage>
        <taxon>Eukaryota</taxon>
        <taxon>Sar</taxon>
        <taxon>Rhizaria</taxon>
        <taxon>Retaria</taxon>
        <taxon>Foraminifera</taxon>
        <taxon>Monothalamids</taxon>
        <taxon>Reticulomyxidae</taxon>
        <taxon>Reticulomyxa</taxon>
    </lineage>
</organism>
<proteinExistence type="predicted"/>
<dbReference type="Proteomes" id="UP000023152">
    <property type="component" value="Unassembled WGS sequence"/>
</dbReference>
<dbReference type="SUPFAM" id="SSF50249">
    <property type="entry name" value="Nucleic acid-binding proteins"/>
    <property type="match status" value="1"/>
</dbReference>
<evidence type="ECO:0000259" key="2">
    <source>
        <dbReference type="Pfam" id="PF00773"/>
    </source>
</evidence>
<comment type="caution">
    <text evidence="3">The sequence shown here is derived from an EMBL/GenBank/DDBJ whole genome shotgun (WGS) entry which is preliminary data.</text>
</comment>
<dbReference type="GO" id="GO:0003723">
    <property type="term" value="F:RNA binding"/>
    <property type="evidence" value="ECO:0007669"/>
    <property type="project" value="InterPro"/>
</dbReference>
<keyword evidence="1" id="KW-0812">Transmembrane</keyword>
<dbReference type="OrthoDB" id="372421at2759"/>